<evidence type="ECO:0000256" key="4">
    <source>
        <dbReference type="ARBA" id="ARBA00022475"/>
    </source>
</evidence>
<evidence type="ECO:0000256" key="3">
    <source>
        <dbReference type="ARBA" id="ARBA00012528"/>
    </source>
</evidence>
<name>A0A220UL62_9GAMM</name>
<keyword evidence="5 9" id="KW-0812">Transmembrane</keyword>
<sequence>MKTLFSPLLPARQSHIALLCAGIIYWLTGALGQTLFSLQPENITLIWLPSGIALVMLLMWGRKALVLIFLGSFTLNFQGMLQQDSLGLSLLHTSIAALSDMLAPAMSMLLLRRFLPQGTGSANDLMKFVVVAGIIPIFGSSALLSANLVLGGYIFPSAFWSMGQMFFFADILGIVLVYQLYAGWVEPNALSIAKTRHILLPLIGLPLFCLVGVKFDLGWLFYVILPLLVVLSFEVTRFYLALFSSASMLFMILATAQGYGPFINATPYQTNAEMMAFVLSSALTIFGVSLQRAQLRRTERDKQTAVQEALYDPLSGLLNRRGFMPQLTNLNGPTVRYSVAMLDLDNFKMINDTYGHSVGDRVIQLLAQLIHHHSRSQDIAARLGGEEFALVLRDIDAEQVYPVLERIRKSFAEMSIAAEEHTIYCTVSIGWVEYQQGITGESLLHLADKALYQAKAKGKNTIVKYQA</sequence>
<dbReference type="InterPro" id="IPR043128">
    <property type="entry name" value="Rev_trsase/Diguanyl_cyclase"/>
</dbReference>
<feature type="transmembrane region" description="Helical" evidence="9">
    <location>
        <begin position="240"/>
        <end position="260"/>
    </location>
</feature>
<comment type="subcellular location">
    <subcellularLocation>
        <location evidence="2">Cell membrane</location>
        <topology evidence="2">Multi-pass membrane protein</topology>
    </subcellularLocation>
</comment>
<dbReference type="SMART" id="SM00267">
    <property type="entry name" value="GGDEF"/>
    <property type="match status" value="1"/>
</dbReference>
<dbReference type="PANTHER" id="PTHR45138">
    <property type="entry name" value="REGULATORY COMPONENTS OF SENSORY TRANSDUCTION SYSTEM"/>
    <property type="match status" value="1"/>
</dbReference>
<dbReference type="Pfam" id="PF05231">
    <property type="entry name" value="MASE1"/>
    <property type="match status" value="1"/>
</dbReference>
<feature type="transmembrane region" description="Helical" evidence="9">
    <location>
        <begin position="128"/>
        <end position="154"/>
    </location>
</feature>
<dbReference type="InterPro" id="IPR029787">
    <property type="entry name" value="Nucleotide_cyclase"/>
</dbReference>
<feature type="transmembrane region" description="Helical" evidence="9">
    <location>
        <begin position="87"/>
        <end position="107"/>
    </location>
</feature>
<dbReference type="GO" id="GO:0005886">
    <property type="term" value="C:plasma membrane"/>
    <property type="evidence" value="ECO:0007669"/>
    <property type="project" value="UniProtKB-SubCell"/>
</dbReference>
<dbReference type="EC" id="2.7.7.65" evidence="3"/>
<organism evidence="11 12">
    <name type="scientific">Shewanella bicestrii</name>
    <dbReference type="NCBI Taxonomy" id="2018305"/>
    <lineage>
        <taxon>Bacteria</taxon>
        <taxon>Pseudomonadati</taxon>
        <taxon>Pseudomonadota</taxon>
        <taxon>Gammaproteobacteria</taxon>
        <taxon>Alteromonadales</taxon>
        <taxon>Shewanellaceae</taxon>
        <taxon>Shewanella</taxon>
    </lineage>
</organism>
<dbReference type="Gene3D" id="3.30.70.270">
    <property type="match status" value="1"/>
</dbReference>
<evidence type="ECO:0000313" key="12">
    <source>
        <dbReference type="Proteomes" id="UP000198367"/>
    </source>
</evidence>
<dbReference type="EMBL" id="CP022358">
    <property type="protein sequence ID" value="ASK68917.1"/>
    <property type="molecule type" value="Genomic_DNA"/>
</dbReference>
<evidence type="ECO:0000256" key="7">
    <source>
        <dbReference type="ARBA" id="ARBA00023136"/>
    </source>
</evidence>
<dbReference type="GO" id="GO:0052621">
    <property type="term" value="F:diguanylate cyclase activity"/>
    <property type="evidence" value="ECO:0007669"/>
    <property type="project" value="UniProtKB-EC"/>
</dbReference>
<dbReference type="PANTHER" id="PTHR45138:SF9">
    <property type="entry name" value="DIGUANYLATE CYCLASE DGCM-RELATED"/>
    <property type="match status" value="1"/>
</dbReference>
<dbReference type="CDD" id="cd01949">
    <property type="entry name" value="GGDEF"/>
    <property type="match status" value="1"/>
</dbReference>
<feature type="transmembrane region" description="Helical" evidence="9">
    <location>
        <begin position="166"/>
        <end position="185"/>
    </location>
</feature>
<keyword evidence="7 9" id="KW-0472">Membrane</keyword>
<dbReference type="Proteomes" id="UP000198367">
    <property type="component" value="Chromosome"/>
</dbReference>
<evidence type="ECO:0000256" key="1">
    <source>
        <dbReference type="ARBA" id="ARBA00001946"/>
    </source>
</evidence>
<dbReference type="PROSITE" id="PS50887">
    <property type="entry name" value="GGDEF"/>
    <property type="match status" value="1"/>
</dbReference>
<feature type="transmembrane region" description="Helical" evidence="9">
    <location>
        <begin position="272"/>
        <end position="290"/>
    </location>
</feature>
<keyword evidence="6 9" id="KW-1133">Transmembrane helix</keyword>
<gene>
    <name evidence="11" type="ORF">CF168_08495</name>
</gene>
<comment type="catalytic activity">
    <reaction evidence="8">
        <text>2 GTP = 3',3'-c-di-GMP + 2 diphosphate</text>
        <dbReference type="Rhea" id="RHEA:24898"/>
        <dbReference type="ChEBI" id="CHEBI:33019"/>
        <dbReference type="ChEBI" id="CHEBI:37565"/>
        <dbReference type="ChEBI" id="CHEBI:58805"/>
        <dbReference type="EC" id="2.7.7.65"/>
    </reaction>
</comment>
<dbReference type="RefSeq" id="WP_089067589.1">
    <property type="nucleotide sequence ID" value="NZ_CP022358.1"/>
</dbReference>
<dbReference type="Pfam" id="PF00990">
    <property type="entry name" value="GGDEF"/>
    <property type="match status" value="1"/>
</dbReference>
<dbReference type="GO" id="GO:0043709">
    <property type="term" value="P:cell adhesion involved in single-species biofilm formation"/>
    <property type="evidence" value="ECO:0007669"/>
    <property type="project" value="TreeGrafter"/>
</dbReference>
<feature type="transmembrane region" description="Helical" evidence="9">
    <location>
        <begin position="219"/>
        <end position="235"/>
    </location>
</feature>
<keyword evidence="12" id="KW-1185">Reference proteome</keyword>
<dbReference type="GO" id="GO:1902201">
    <property type="term" value="P:negative regulation of bacterial-type flagellum-dependent cell motility"/>
    <property type="evidence" value="ECO:0007669"/>
    <property type="project" value="TreeGrafter"/>
</dbReference>
<dbReference type="SUPFAM" id="SSF55073">
    <property type="entry name" value="Nucleotide cyclase"/>
    <property type="match status" value="1"/>
</dbReference>
<feature type="domain" description="GGDEF" evidence="10">
    <location>
        <begin position="335"/>
        <end position="467"/>
    </location>
</feature>
<protein>
    <recommendedName>
        <fullName evidence="3">diguanylate cyclase</fullName>
        <ecNumber evidence="3">2.7.7.65</ecNumber>
    </recommendedName>
</protein>
<evidence type="ECO:0000256" key="5">
    <source>
        <dbReference type="ARBA" id="ARBA00022692"/>
    </source>
</evidence>
<dbReference type="AlphaFoldDB" id="A0A220UL62"/>
<evidence type="ECO:0000256" key="6">
    <source>
        <dbReference type="ARBA" id="ARBA00022989"/>
    </source>
</evidence>
<dbReference type="NCBIfam" id="TIGR00254">
    <property type="entry name" value="GGDEF"/>
    <property type="match status" value="1"/>
</dbReference>
<accession>A0A220UL62</accession>
<evidence type="ECO:0000259" key="10">
    <source>
        <dbReference type="PROSITE" id="PS50887"/>
    </source>
</evidence>
<dbReference type="InterPro" id="IPR000160">
    <property type="entry name" value="GGDEF_dom"/>
</dbReference>
<dbReference type="FunFam" id="3.30.70.270:FF:000001">
    <property type="entry name" value="Diguanylate cyclase domain protein"/>
    <property type="match status" value="1"/>
</dbReference>
<keyword evidence="4" id="KW-1003">Cell membrane</keyword>
<dbReference type="InterPro" id="IPR050469">
    <property type="entry name" value="Diguanylate_Cyclase"/>
</dbReference>
<reference evidence="11 12" key="1">
    <citation type="submission" date="2017-07" db="EMBL/GenBank/DDBJ databases">
        <title>Phenotypical and genomic characterization of a clinical isolate of Shewanella bicestrii sp. nov. producing an extended-spectrum beta-lactamase and a new oxacillinase variant.</title>
        <authorList>
            <person name="Jousset A.B."/>
            <person name="Bonnin R.A."/>
            <person name="Girlich D."/>
            <person name="Dabos L."/>
            <person name="Potron A."/>
            <person name="Dortet L."/>
            <person name="Glaser P."/>
            <person name="Naas T."/>
        </authorList>
    </citation>
    <scope>NUCLEOTIDE SEQUENCE [LARGE SCALE GENOMIC DNA]</scope>
    <source>
        <strain evidence="11 12">JAB-1</strain>
    </source>
</reference>
<dbReference type="KEGG" id="sbj:CF168_08495"/>
<evidence type="ECO:0000256" key="2">
    <source>
        <dbReference type="ARBA" id="ARBA00004651"/>
    </source>
</evidence>
<comment type="cofactor">
    <cofactor evidence="1">
        <name>Mg(2+)</name>
        <dbReference type="ChEBI" id="CHEBI:18420"/>
    </cofactor>
</comment>
<evidence type="ECO:0000313" key="11">
    <source>
        <dbReference type="EMBL" id="ASK68917.1"/>
    </source>
</evidence>
<evidence type="ECO:0000256" key="8">
    <source>
        <dbReference type="ARBA" id="ARBA00034247"/>
    </source>
</evidence>
<evidence type="ECO:0000256" key="9">
    <source>
        <dbReference type="SAM" id="Phobius"/>
    </source>
</evidence>
<dbReference type="InterPro" id="IPR007895">
    <property type="entry name" value="MASE1"/>
</dbReference>
<proteinExistence type="predicted"/>